<evidence type="ECO:0000256" key="4">
    <source>
        <dbReference type="ARBA" id="ARBA00022519"/>
    </source>
</evidence>
<keyword evidence="6 10" id="KW-0067">ATP-binding</keyword>
<gene>
    <name evidence="10" type="ORF">HMPREF0551_0729</name>
</gene>
<dbReference type="Proteomes" id="UP000011021">
    <property type="component" value="Unassembled WGS sequence"/>
</dbReference>
<evidence type="ECO:0000313" key="10">
    <source>
        <dbReference type="EMBL" id="EFV95241.1"/>
    </source>
</evidence>
<evidence type="ECO:0000256" key="5">
    <source>
        <dbReference type="ARBA" id="ARBA00022741"/>
    </source>
</evidence>
<proteinExistence type="inferred from homology"/>
<comment type="caution">
    <text evidence="10">The sequence shown here is derived from an EMBL/GenBank/DDBJ whole genome shotgun (WGS) entry which is preliminary data.</text>
</comment>
<dbReference type="InterPro" id="IPR027417">
    <property type="entry name" value="P-loop_NTPase"/>
</dbReference>
<keyword evidence="5" id="KW-0547">Nucleotide-binding</keyword>
<evidence type="ECO:0000256" key="6">
    <source>
        <dbReference type="ARBA" id="ARBA00022840"/>
    </source>
</evidence>
<dbReference type="PROSITE" id="PS50893">
    <property type="entry name" value="ABC_TRANSPORTER_2"/>
    <property type="match status" value="1"/>
</dbReference>
<dbReference type="PROSITE" id="PS00211">
    <property type="entry name" value="ABC_TRANSPORTER_1"/>
    <property type="match status" value="1"/>
</dbReference>
<evidence type="ECO:0000313" key="11">
    <source>
        <dbReference type="Proteomes" id="UP000011021"/>
    </source>
</evidence>
<sequence>MNAASFPAAAESSASGPALVVRDLEHAFATRTVLEGVSLRLPAGETLALVGPSGCGKSTLLHLCAGLLDVRSGEIHNGFARTAMLFQQPTLLPWKTTLDNIALGLKAQGVPGRERLAQATRMGNLLGLDDVALAQFPHQLSGGMQSRAALARALVLSPDLLLLDEPFAALDIGLKAQMHQLLMQEQRSRGLAVLMITHDVTEAVTLADRVLVMAANPGHFVWQMALPVPPMLRDDAWVHNHTAALLAQPVVRAAFDLPLLRTAQPAETSGSTCTAAPGQTAAIGTAAGHAAAAAGVAGVADTGLPDYNRIDAGSAVAPATTGRRTGC</sequence>
<evidence type="ECO:0000256" key="3">
    <source>
        <dbReference type="ARBA" id="ARBA00022475"/>
    </source>
</evidence>
<dbReference type="AlphaFoldDB" id="E7RW66"/>
<feature type="domain" description="ABC transporter" evidence="9">
    <location>
        <begin position="19"/>
        <end position="240"/>
    </location>
</feature>
<evidence type="ECO:0000256" key="1">
    <source>
        <dbReference type="ARBA" id="ARBA00005417"/>
    </source>
</evidence>
<evidence type="ECO:0000259" key="9">
    <source>
        <dbReference type="PROSITE" id="PS50893"/>
    </source>
</evidence>
<keyword evidence="11" id="KW-1185">Reference proteome</keyword>
<organism evidence="10 11">
    <name type="scientific">Lautropia mirabilis ATCC 51599</name>
    <dbReference type="NCBI Taxonomy" id="887898"/>
    <lineage>
        <taxon>Bacteria</taxon>
        <taxon>Pseudomonadati</taxon>
        <taxon>Pseudomonadota</taxon>
        <taxon>Betaproteobacteria</taxon>
        <taxon>Burkholderiales</taxon>
        <taxon>Burkholderiaceae</taxon>
        <taxon>Lautropia</taxon>
    </lineage>
</organism>
<dbReference type="EMBL" id="AEQP01000003">
    <property type="protein sequence ID" value="EFV95241.1"/>
    <property type="molecule type" value="Genomic_DNA"/>
</dbReference>
<evidence type="ECO:0000256" key="8">
    <source>
        <dbReference type="ARBA" id="ARBA00023136"/>
    </source>
</evidence>
<dbReference type="InterPro" id="IPR017871">
    <property type="entry name" value="ABC_transporter-like_CS"/>
</dbReference>
<dbReference type="GO" id="GO:0005524">
    <property type="term" value="F:ATP binding"/>
    <property type="evidence" value="ECO:0007669"/>
    <property type="project" value="UniProtKB-KW"/>
</dbReference>
<evidence type="ECO:0000256" key="7">
    <source>
        <dbReference type="ARBA" id="ARBA00022967"/>
    </source>
</evidence>
<dbReference type="HOGENOM" id="CLU_000604_1_22_4"/>
<keyword evidence="7" id="KW-1278">Translocase</keyword>
<dbReference type="RefSeq" id="WP_005672872.1">
    <property type="nucleotide sequence ID" value="NZ_CP146288.1"/>
</dbReference>
<reference evidence="10 11" key="1">
    <citation type="submission" date="2010-12" db="EMBL/GenBank/DDBJ databases">
        <authorList>
            <person name="Muzny D."/>
            <person name="Qin X."/>
            <person name="Deng J."/>
            <person name="Jiang H."/>
            <person name="Liu Y."/>
            <person name="Qu J."/>
            <person name="Song X.-Z."/>
            <person name="Zhang L."/>
            <person name="Thornton R."/>
            <person name="Coyle M."/>
            <person name="Francisco L."/>
            <person name="Jackson L."/>
            <person name="Javaid M."/>
            <person name="Korchina V."/>
            <person name="Kovar C."/>
            <person name="Mata R."/>
            <person name="Mathew T."/>
            <person name="Ngo R."/>
            <person name="Nguyen L."/>
            <person name="Nguyen N."/>
            <person name="Okwuonu G."/>
            <person name="Ongeri F."/>
            <person name="Pham C."/>
            <person name="Simmons D."/>
            <person name="Wilczek-Boney K."/>
            <person name="Hale W."/>
            <person name="Jakkamsetti A."/>
            <person name="Pham P."/>
            <person name="Ruth R."/>
            <person name="San Lucas F."/>
            <person name="Warren J."/>
            <person name="Zhang J."/>
            <person name="Zhao Z."/>
            <person name="Zhou C."/>
            <person name="Zhu D."/>
            <person name="Lee S."/>
            <person name="Bess C."/>
            <person name="Blankenburg K."/>
            <person name="Forbes L."/>
            <person name="Fu Q."/>
            <person name="Gubbala S."/>
            <person name="Hirani K."/>
            <person name="Jayaseelan J.C."/>
            <person name="Lara F."/>
            <person name="Munidasa M."/>
            <person name="Palculict T."/>
            <person name="Patil S."/>
            <person name="Pu L.-L."/>
            <person name="Saada N."/>
            <person name="Tang L."/>
            <person name="Weissenberger G."/>
            <person name="Zhu Y."/>
            <person name="Hemphill L."/>
            <person name="Shang Y."/>
            <person name="Youmans B."/>
            <person name="Ayvaz T."/>
            <person name="Ross M."/>
            <person name="Santibanez J."/>
            <person name="Aqrawi P."/>
            <person name="Gross S."/>
            <person name="Joshi V."/>
            <person name="Fowler G."/>
            <person name="Nazareth L."/>
            <person name="Reid J."/>
            <person name="Worley K."/>
            <person name="Petrosino J."/>
            <person name="Highlander S."/>
            <person name="Gibbs R."/>
        </authorList>
    </citation>
    <scope>NUCLEOTIDE SEQUENCE [LARGE SCALE GENOMIC DNA]</scope>
    <source>
        <strain evidence="10 11">ATCC 51599</strain>
    </source>
</reference>
<keyword evidence="4" id="KW-0997">Cell inner membrane</keyword>
<accession>E7RW66</accession>
<keyword evidence="2" id="KW-0813">Transport</keyword>
<dbReference type="Pfam" id="PF00005">
    <property type="entry name" value="ABC_tran"/>
    <property type="match status" value="1"/>
</dbReference>
<dbReference type="SMART" id="SM00382">
    <property type="entry name" value="AAA"/>
    <property type="match status" value="1"/>
</dbReference>
<dbReference type="eggNOG" id="COG1116">
    <property type="taxonomic scope" value="Bacteria"/>
</dbReference>
<dbReference type="InterPro" id="IPR003439">
    <property type="entry name" value="ABC_transporter-like_ATP-bd"/>
</dbReference>
<dbReference type="STRING" id="887898.HMPREF0551_0729"/>
<dbReference type="SUPFAM" id="SSF52540">
    <property type="entry name" value="P-loop containing nucleoside triphosphate hydrolases"/>
    <property type="match status" value="1"/>
</dbReference>
<protein>
    <submittedName>
        <fullName evidence="10">ABC transporter, ATP-binding protein</fullName>
    </submittedName>
</protein>
<dbReference type="Gene3D" id="3.40.50.300">
    <property type="entry name" value="P-loop containing nucleotide triphosphate hydrolases"/>
    <property type="match status" value="1"/>
</dbReference>
<keyword evidence="3" id="KW-1003">Cell membrane</keyword>
<dbReference type="GO" id="GO:0016887">
    <property type="term" value="F:ATP hydrolysis activity"/>
    <property type="evidence" value="ECO:0007669"/>
    <property type="project" value="InterPro"/>
</dbReference>
<name>E7RW66_9BURK</name>
<dbReference type="PANTHER" id="PTHR42788:SF17">
    <property type="entry name" value="ALIPHATIC SULFONATES IMPORT ATP-BINDING PROTEIN SSUB"/>
    <property type="match status" value="1"/>
</dbReference>
<comment type="similarity">
    <text evidence="1">Belongs to the ABC transporter superfamily.</text>
</comment>
<keyword evidence="8" id="KW-0472">Membrane</keyword>
<dbReference type="InterPro" id="IPR003593">
    <property type="entry name" value="AAA+_ATPase"/>
</dbReference>
<dbReference type="PANTHER" id="PTHR42788">
    <property type="entry name" value="TAURINE IMPORT ATP-BINDING PROTEIN-RELATED"/>
    <property type="match status" value="1"/>
</dbReference>
<evidence type="ECO:0000256" key="2">
    <source>
        <dbReference type="ARBA" id="ARBA00022448"/>
    </source>
</evidence>
<dbReference type="InterPro" id="IPR050166">
    <property type="entry name" value="ABC_transporter_ATP-bind"/>
</dbReference>